<accession>A0A552FXZ0</accession>
<gene>
    <name evidence="5" type="ORF">EWV91_05055</name>
</gene>
<dbReference type="Pfam" id="PF13181">
    <property type="entry name" value="TPR_8"/>
    <property type="match status" value="1"/>
</dbReference>
<dbReference type="GO" id="GO:0046813">
    <property type="term" value="P:receptor-mediated virion attachment to host cell"/>
    <property type="evidence" value="ECO:0007669"/>
    <property type="project" value="TreeGrafter"/>
</dbReference>
<keyword evidence="2 3" id="KW-0802">TPR repeat</keyword>
<dbReference type="AlphaFoldDB" id="A0A552FXZ0"/>
<keyword evidence="1" id="KW-0677">Repeat</keyword>
<dbReference type="PROSITE" id="PS50104">
    <property type="entry name" value="TIR"/>
    <property type="match status" value="1"/>
</dbReference>
<evidence type="ECO:0000313" key="6">
    <source>
        <dbReference type="Proteomes" id="UP000320293"/>
    </source>
</evidence>
<dbReference type="Gene3D" id="3.40.50.10140">
    <property type="entry name" value="Toll/interleukin-1 receptor homology (TIR) domain"/>
    <property type="match status" value="1"/>
</dbReference>
<dbReference type="GO" id="GO:0009279">
    <property type="term" value="C:cell outer membrane"/>
    <property type="evidence" value="ECO:0007669"/>
    <property type="project" value="TreeGrafter"/>
</dbReference>
<feature type="repeat" description="TPR" evidence="3">
    <location>
        <begin position="183"/>
        <end position="216"/>
    </location>
</feature>
<organism evidence="5 6">
    <name type="scientific">Microcystis aeruginosa Ma_QC_Ca_00000000_S207</name>
    <dbReference type="NCBI Taxonomy" id="2486251"/>
    <lineage>
        <taxon>Bacteria</taxon>
        <taxon>Bacillati</taxon>
        <taxon>Cyanobacteriota</taxon>
        <taxon>Cyanophyceae</taxon>
        <taxon>Oscillatoriophycideae</taxon>
        <taxon>Chroococcales</taxon>
        <taxon>Microcystaceae</taxon>
        <taxon>Microcystis</taxon>
    </lineage>
</organism>
<evidence type="ECO:0000256" key="1">
    <source>
        <dbReference type="ARBA" id="ARBA00022737"/>
    </source>
</evidence>
<proteinExistence type="predicted"/>
<dbReference type="Gene3D" id="1.25.40.10">
    <property type="entry name" value="Tetratricopeptide repeat domain"/>
    <property type="match status" value="3"/>
</dbReference>
<sequence length="425" mass="47501">MSQQFDVFLAHNSVDKPQVRVIAKKLRERGLKPWLDEEQIPPGMSFQDEIQKAIPLIKSAAIIIGTKGLGTWQVMELRSLITKFVNQKIPVIPVLLPGVNNIPSDLLFLQELNWVKFEQIDDATAFYRLQWGITQVKPELHPKTVQLTAEEWLNSAYNKGESGDYQGAIADYNQAIKIKPDYALAYNNRGIAKDDLGDNQGAIADYNQAIQIKPDYADAYIFRGLAKSNLGDKQGAIADYNQAIQIKPDCADAYIGRGRIKSDLEDNQGAIADYNQAIQFKPDCAHAYFNRGNAKSNLGDNQGAIADCNQAIQFKLDFAEAYSCRGRAKSNLGDNQGAIADYNQAIQIKPDLAIAYIFRGLFKKNLGDNQGVIADLNQAAQLYSQQGEMESYRKSLDIIQYLEKGFWGRLFSEIKMAVTEIKKSK</sequence>
<dbReference type="InterPro" id="IPR035897">
    <property type="entry name" value="Toll_tir_struct_dom_sf"/>
</dbReference>
<dbReference type="EMBL" id="SFBF01000090">
    <property type="protein sequence ID" value="TRU51599.1"/>
    <property type="molecule type" value="Genomic_DNA"/>
</dbReference>
<dbReference type="SUPFAM" id="SSF52200">
    <property type="entry name" value="Toll/Interleukin receptor TIR domain"/>
    <property type="match status" value="1"/>
</dbReference>
<dbReference type="SUPFAM" id="SSF48452">
    <property type="entry name" value="TPR-like"/>
    <property type="match status" value="2"/>
</dbReference>
<dbReference type="GO" id="GO:0007165">
    <property type="term" value="P:signal transduction"/>
    <property type="evidence" value="ECO:0007669"/>
    <property type="project" value="InterPro"/>
</dbReference>
<comment type="caution">
    <text evidence="5">The sequence shown here is derived from an EMBL/GenBank/DDBJ whole genome shotgun (WGS) entry which is preliminary data.</text>
</comment>
<dbReference type="PANTHER" id="PTHR44858:SF1">
    <property type="entry name" value="UDP-N-ACETYLGLUCOSAMINE--PEPTIDE N-ACETYLGLUCOSAMINYLTRANSFERASE SPINDLY-RELATED"/>
    <property type="match status" value="1"/>
</dbReference>
<feature type="repeat" description="TPR" evidence="3">
    <location>
        <begin position="149"/>
        <end position="182"/>
    </location>
</feature>
<evidence type="ECO:0000256" key="2">
    <source>
        <dbReference type="ARBA" id="ARBA00022803"/>
    </source>
</evidence>
<dbReference type="InterPro" id="IPR011990">
    <property type="entry name" value="TPR-like_helical_dom_sf"/>
</dbReference>
<dbReference type="InterPro" id="IPR050498">
    <property type="entry name" value="Ycf3"/>
</dbReference>
<feature type="repeat" description="TPR" evidence="3">
    <location>
        <begin position="319"/>
        <end position="352"/>
    </location>
</feature>
<dbReference type="SMART" id="SM00028">
    <property type="entry name" value="TPR"/>
    <property type="match status" value="7"/>
</dbReference>
<feature type="repeat" description="TPR" evidence="3">
    <location>
        <begin position="217"/>
        <end position="250"/>
    </location>
</feature>
<dbReference type="Proteomes" id="UP000320293">
    <property type="component" value="Unassembled WGS sequence"/>
</dbReference>
<name>A0A552FXZ0_MICAE</name>
<dbReference type="PANTHER" id="PTHR44858">
    <property type="entry name" value="TETRATRICOPEPTIDE REPEAT PROTEIN 6"/>
    <property type="match status" value="1"/>
</dbReference>
<dbReference type="Pfam" id="PF13414">
    <property type="entry name" value="TPR_11"/>
    <property type="match status" value="3"/>
</dbReference>
<dbReference type="InterPro" id="IPR000157">
    <property type="entry name" value="TIR_dom"/>
</dbReference>
<evidence type="ECO:0000259" key="4">
    <source>
        <dbReference type="PROSITE" id="PS50104"/>
    </source>
</evidence>
<protein>
    <submittedName>
        <fullName evidence="5">Tetratricopeptide repeat protein</fullName>
    </submittedName>
</protein>
<reference evidence="5 6" key="1">
    <citation type="submission" date="2019-01" db="EMBL/GenBank/DDBJ databases">
        <title>Coherence of Microcystis species and biogeography revealed through population genomics.</title>
        <authorList>
            <person name="Perez-Carrascal O.M."/>
            <person name="Terrat Y."/>
            <person name="Giani A."/>
            <person name="Fortin N."/>
            <person name="Tromas N."/>
            <person name="Shapiro B.J."/>
        </authorList>
    </citation>
    <scope>NUCLEOTIDE SEQUENCE [LARGE SCALE GENOMIC DNA]</scope>
    <source>
        <strain evidence="5">Ma_QC_Ca_00000000_S207</strain>
    </source>
</reference>
<evidence type="ECO:0000313" key="5">
    <source>
        <dbReference type="EMBL" id="TRU51599.1"/>
    </source>
</evidence>
<dbReference type="PROSITE" id="PS50005">
    <property type="entry name" value="TPR"/>
    <property type="match status" value="5"/>
</dbReference>
<feature type="domain" description="TIR" evidence="4">
    <location>
        <begin position="3"/>
        <end position="140"/>
    </location>
</feature>
<feature type="repeat" description="TPR" evidence="3">
    <location>
        <begin position="251"/>
        <end position="284"/>
    </location>
</feature>
<dbReference type="InterPro" id="IPR019734">
    <property type="entry name" value="TPR_rpt"/>
</dbReference>
<evidence type="ECO:0000256" key="3">
    <source>
        <dbReference type="PROSITE-ProRule" id="PRU00339"/>
    </source>
</evidence>
<dbReference type="Pfam" id="PF13676">
    <property type="entry name" value="TIR_2"/>
    <property type="match status" value="1"/>
</dbReference>